<dbReference type="GO" id="GO:0004650">
    <property type="term" value="F:polygalacturonase activity"/>
    <property type="evidence" value="ECO:0007669"/>
    <property type="project" value="InterPro"/>
</dbReference>
<dbReference type="Proteomes" id="UP001443914">
    <property type="component" value="Unassembled WGS sequence"/>
</dbReference>
<keyword evidence="11" id="KW-1185">Reference proteome</keyword>
<evidence type="ECO:0008006" key="12">
    <source>
        <dbReference type="Google" id="ProtNLM"/>
    </source>
</evidence>
<dbReference type="EMBL" id="JBDFQZ010000004">
    <property type="protein sequence ID" value="KAK9735808.1"/>
    <property type="molecule type" value="Genomic_DNA"/>
</dbReference>
<evidence type="ECO:0000256" key="7">
    <source>
        <dbReference type="ARBA" id="ARBA00023316"/>
    </source>
</evidence>
<evidence type="ECO:0000313" key="10">
    <source>
        <dbReference type="EMBL" id="KAK9735808.1"/>
    </source>
</evidence>
<evidence type="ECO:0000256" key="3">
    <source>
        <dbReference type="ARBA" id="ARBA00022512"/>
    </source>
</evidence>
<dbReference type="SMART" id="SM00710">
    <property type="entry name" value="PbH1"/>
    <property type="match status" value="5"/>
</dbReference>
<dbReference type="PANTHER" id="PTHR31375">
    <property type="match status" value="1"/>
</dbReference>
<comment type="subcellular location">
    <subcellularLocation>
        <location evidence="1">Secreted</location>
        <location evidence="1">Cell wall</location>
    </subcellularLocation>
</comment>
<keyword evidence="6 9" id="KW-0326">Glycosidase</keyword>
<evidence type="ECO:0000256" key="1">
    <source>
        <dbReference type="ARBA" id="ARBA00004191"/>
    </source>
</evidence>
<keyword evidence="3" id="KW-0134">Cell wall</keyword>
<feature type="non-terminal residue" evidence="10">
    <location>
        <position position="376"/>
    </location>
</feature>
<evidence type="ECO:0000256" key="2">
    <source>
        <dbReference type="ARBA" id="ARBA00008834"/>
    </source>
</evidence>
<dbReference type="SUPFAM" id="SSF51126">
    <property type="entry name" value="Pectin lyase-like"/>
    <property type="match status" value="1"/>
</dbReference>
<gene>
    <name evidence="10" type="ORF">RND81_04G229500</name>
</gene>
<dbReference type="InterPro" id="IPR006626">
    <property type="entry name" value="PbH1"/>
</dbReference>
<dbReference type="PROSITE" id="PS00502">
    <property type="entry name" value="POLYGALACTURONASE"/>
    <property type="match status" value="1"/>
</dbReference>
<dbReference type="GO" id="GO:0005975">
    <property type="term" value="P:carbohydrate metabolic process"/>
    <property type="evidence" value="ECO:0007669"/>
    <property type="project" value="InterPro"/>
</dbReference>
<dbReference type="GO" id="GO:0071555">
    <property type="term" value="P:cell wall organization"/>
    <property type="evidence" value="ECO:0007669"/>
    <property type="project" value="UniProtKB-KW"/>
</dbReference>
<keyword evidence="4" id="KW-0964">Secreted</keyword>
<name>A0AAW1LPU4_SAPOF</name>
<feature type="non-terminal residue" evidence="10">
    <location>
        <position position="1"/>
    </location>
</feature>
<dbReference type="Gene3D" id="2.160.20.10">
    <property type="entry name" value="Single-stranded right-handed beta-helix, Pectin lyase-like"/>
    <property type="match status" value="1"/>
</dbReference>
<reference evidence="10" key="1">
    <citation type="submission" date="2024-03" db="EMBL/GenBank/DDBJ databases">
        <title>WGS assembly of Saponaria officinalis var. Norfolk2.</title>
        <authorList>
            <person name="Jenkins J."/>
            <person name="Shu S."/>
            <person name="Grimwood J."/>
            <person name="Barry K."/>
            <person name="Goodstein D."/>
            <person name="Schmutz J."/>
            <person name="Leebens-Mack J."/>
            <person name="Osbourn A."/>
        </authorList>
    </citation>
    <scope>NUCLEOTIDE SEQUENCE [LARGE SCALE GENOMIC DNA]</scope>
    <source>
        <strain evidence="10">JIC</strain>
    </source>
</reference>
<evidence type="ECO:0000256" key="5">
    <source>
        <dbReference type="ARBA" id="ARBA00022801"/>
    </source>
</evidence>
<keyword evidence="5 9" id="KW-0378">Hydrolase</keyword>
<evidence type="ECO:0000256" key="8">
    <source>
        <dbReference type="PROSITE-ProRule" id="PRU10052"/>
    </source>
</evidence>
<comment type="caution">
    <text evidence="10">The sequence shown here is derived from an EMBL/GenBank/DDBJ whole genome shotgun (WGS) entry which is preliminary data.</text>
</comment>
<accession>A0AAW1LPU4</accession>
<keyword evidence="7" id="KW-0961">Cell wall biogenesis/degradation</keyword>
<dbReference type="Pfam" id="PF00295">
    <property type="entry name" value="Glyco_hydro_28"/>
    <property type="match status" value="1"/>
</dbReference>
<dbReference type="InterPro" id="IPR000743">
    <property type="entry name" value="Glyco_hydro_28"/>
</dbReference>
<evidence type="ECO:0000256" key="9">
    <source>
        <dbReference type="RuleBase" id="RU361169"/>
    </source>
</evidence>
<evidence type="ECO:0000256" key="6">
    <source>
        <dbReference type="ARBA" id="ARBA00023295"/>
    </source>
</evidence>
<dbReference type="InterPro" id="IPR011050">
    <property type="entry name" value="Pectin_lyase_fold/virulence"/>
</dbReference>
<sequence>PSQNNNSFFPRHLKSISTPTLKIYNVIRHFGAKNDGNTDTTQAFFNAWKAACASPIPSQINVPRGYYLLKPLIFEGRNCKSSVSFLCHGTLIAFNIHWNGGSSKYWISFHRVNGLHIKGGVLDAKGKNLWDCKANGRDCPLGAKSVNFGHSTNIIVDGLTSTNSQLFHITINYCRHVKMGNLTITADENSPNTDGIHMKNSKDITIINSRIMTGDDCISLGANTQNVWIEDTFCGPGHGISIGSLGREYDEGALVQNVTVKSTIFKDTQNGLRIKTFLTSVNGTIKDIYFLGATMKNSRNPIIIDQNYCPLGNCEMGQGSGIQISNVVYTGIHGTSSKPEIITFDCSPIKPCNALQLQDIQLSYQSGTPKCVNNHA</sequence>
<protein>
    <recommendedName>
        <fullName evidence="12">Polygalacturonase</fullName>
    </recommendedName>
</protein>
<organism evidence="10 11">
    <name type="scientific">Saponaria officinalis</name>
    <name type="common">Common soapwort</name>
    <name type="synonym">Lychnis saponaria</name>
    <dbReference type="NCBI Taxonomy" id="3572"/>
    <lineage>
        <taxon>Eukaryota</taxon>
        <taxon>Viridiplantae</taxon>
        <taxon>Streptophyta</taxon>
        <taxon>Embryophyta</taxon>
        <taxon>Tracheophyta</taxon>
        <taxon>Spermatophyta</taxon>
        <taxon>Magnoliopsida</taxon>
        <taxon>eudicotyledons</taxon>
        <taxon>Gunneridae</taxon>
        <taxon>Pentapetalae</taxon>
        <taxon>Caryophyllales</taxon>
        <taxon>Caryophyllaceae</taxon>
        <taxon>Caryophylleae</taxon>
        <taxon>Saponaria</taxon>
    </lineage>
</organism>
<evidence type="ECO:0000256" key="4">
    <source>
        <dbReference type="ARBA" id="ARBA00022525"/>
    </source>
</evidence>
<feature type="active site" evidence="8">
    <location>
        <position position="238"/>
    </location>
</feature>
<evidence type="ECO:0000313" key="11">
    <source>
        <dbReference type="Proteomes" id="UP001443914"/>
    </source>
</evidence>
<dbReference type="AlphaFoldDB" id="A0AAW1LPU4"/>
<proteinExistence type="inferred from homology"/>
<comment type="similarity">
    <text evidence="2 9">Belongs to the glycosyl hydrolase 28 family.</text>
</comment>
<dbReference type="InterPro" id="IPR012334">
    <property type="entry name" value="Pectin_lyas_fold"/>
</dbReference>